<evidence type="ECO:0000256" key="4">
    <source>
        <dbReference type="SAM" id="MobiDB-lite"/>
    </source>
</evidence>
<feature type="region of interest" description="Disordered" evidence="4">
    <location>
        <begin position="461"/>
        <end position="481"/>
    </location>
</feature>
<protein>
    <recommendedName>
        <fullName evidence="5">KOW domain-containing protein</fullName>
    </recommendedName>
</protein>
<evidence type="ECO:0000313" key="6">
    <source>
        <dbReference type="EMBL" id="KAF2652464.1"/>
    </source>
</evidence>
<evidence type="ECO:0000256" key="3">
    <source>
        <dbReference type="ARBA" id="ARBA00023274"/>
    </source>
</evidence>
<feature type="region of interest" description="Disordered" evidence="4">
    <location>
        <begin position="228"/>
        <end position="250"/>
    </location>
</feature>
<dbReference type="InterPro" id="IPR003256">
    <property type="entry name" value="Ribosomal_uL24"/>
</dbReference>
<feature type="compositionally biased region" description="Basic and acidic residues" evidence="4">
    <location>
        <begin position="361"/>
        <end position="374"/>
    </location>
</feature>
<dbReference type="InterPro" id="IPR005825">
    <property type="entry name" value="Ribosomal_uL24_CS"/>
</dbReference>
<dbReference type="InterPro" id="IPR014722">
    <property type="entry name" value="Rib_uL2_dom2"/>
</dbReference>
<dbReference type="GO" id="GO:0003723">
    <property type="term" value="F:RNA binding"/>
    <property type="evidence" value="ECO:0007669"/>
    <property type="project" value="InterPro"/>
</dbReference>
<dbReference type="OrthoDB" id="359154at2759"/>
<sequence>MPVNAARHARQLKQIKKVQDAIRYRDSVLERLQPVKEKRRETKEYFLTRERINALVTNNNIRAARNNAREDWDLGPLRPNRAIGEDAETLGIYQREGLRDVPIPKHWVGSGDEVQKKVKARLPEHVLRDQWPIVEGDRVVVIRGQSKNKIGVVQELLKENNMVLVKDVNKIWVDSTWSKVDSGETTGRRKEVEKPLSYDDVRLVAAWEDADGNRKDVIIDKVLMKPHSTGIDPFTDRDPAKGPETDENDEEIHMTEIPEEHRFDPNTGEALYHRYVEYGTRSQRIPWPWELPDKSENKSKDTASSKHDPVEEPKSLTTRFYSKVRSLNPFAKKEEPPKPAPEIEYQEPEKAADEGSLEAPIRPREPDAWDHADDTSTGAVELKLGDIDNNAHFLPTLTFPPFPESVREELRDMDLDEDFQSLDSDTWVQQEQLEAEKAARIEAPVPKTPRQVARELHLARKAAERPAVVPEPLEEGASSAEWKSMHQQFGLNLAEDFARRVQREMGGRVRVVRKEKEVQSKDAEVSHLIPEVPEEVSEKRV</sequence>
<dbReference type="EMBL" id="MU004401">
    <property type="protein sequence ID" value="KAF2652464.1"/>
    <property type="molecule type" value="Genomic_DNA"/>
</dbReference>
<keyword evidence="2" id="KW-0689">Ribosomal protein</keyword>
<evidence type="ECO:0000313" key="7">
    <source>
        <dbReference type="Proteomes" id="UP000799324"/>
    </source>
</evidence>
<dbReference type="GO" id="GO:0005840">
    <property type="term" value="C:ribosome"/>
    <property type="evidence" value="ECO:0007669"/>
    <property type="project" value="UniProtKB-KW"/>
</dbReference>
<evidence type="ECO:0000259" key="5">
    <source>
        <dbReference type="SMART" id="SM00739"/>
    </source>
</evidence>
<dbReference type="InterPro" id="IPR005824">
    <property type="entry name" value="KOW"/>
</dbReference>
<dbReference type="PANTHER" id="PTHR12903">
    <property type="entry name" value="MITOCHONDRIAL RIBOSOMAL PROTEIN L24"/>
    <property type="match status" value="1"/>
</dbReference>
<dbReference type="Proteomes" id="UP000799324">
    <property type="component" value="Unassembled WGS sequence"/>
</dbReference>
<dbReference type="GO" id="GO:1990904">
    <property type="term" value="C:ribonucleoprotein complex"/>
    <property type="evidence" value="ECO:0007669"/>
    <property type="project" value="UniProtKB-KW"/>
</dbReference>
<evidence type="ECO:0000256" key="2">
    <source>
        <dbReference type="ARBA" id="ARBA00022980"/>
    </source>
</evidence>
<evidence type="ECO:0000256" key="1">
    <source>
        <dbReference type="ARBA" id="ARBA00010618"/>
    </source>
</evidence>
<keyword evidence="3" id="KW-0687">Ribonucleoprotein</keyword>
<feature type="domain" description="KOW" evidence="5">
    <location>
        <begin position="132"/>
        <end position="159"/>
    </location>
</feature>
<feature type="compositionally biased region" description="Basic and acidic residues" evidence="4">
    <location>
        <begin position="234"/>
        <end position="244"/>
    </location>
</feature>
<feature type="compositionally biased region" description="Basic and acidic residues" evidence="4">
    <location>
        <begin position="291"/>
        <end position="314"/>
    </location>
</feature>
<reference evidence="6" key="1">
    <citation type="journal article" date="2020" name="Stud. Mycol.">
        <title>101 Dothideomycetes genomes: a test case for predicting lifestyles and emergence of pathogens.</title>
        <authorList>
            <person name="Haridas S."/>
            <person name="Albert R."/>
            <person name="Binder M."/>
            <person name="Bloem J."/>
            <person name="Labutti K."/>
            <person name="Salamov A."/>
            <person name="Andreopoulos B."/>
            <person name="Baker S."/>
            <person name="Barry K."/>
            <person name="Bills G."/>
            <person name="Bluhm B."/>
            <person name="Cannon C."/>
            <person name="Castanera R."/>
            <person name="Culley D."/>
            <person name="Daum C."/>
            <person name="Ezra D."/>
            <person name="Gonzalez J."/>
            <person name="Henrissat B."/>
            <person name="Kuo A."/>
            <person name="Liang C."/>
            <person name="Lipzen A."/>
            <person name="Lutzoni F."/>
            <person name="Magnuson J."/>
            <person name="Mondo S."/>
            <person name="Nolan M."/>
            <person name="Ohm R."/>
            <person name="Pangilinan J."/>
            <person name="Park H.-J."/>
            <person name="Ramirez L."/>
            <person name="Alfaro M."/>
            <person name="Sun H."/>
            <person name="Tritt A."/>
            <person name="Yoshinaga Y."/>
            <person name="Zwiers L.-H."/>
            <person name="Turgeon B."/>
            <person name="Goodwin S."/>
            <person name="Spatafora J."/>
            <person name="Crous P."/>
            <person name="Grigoriev I."/>
        </authorList>
    </citation>
    <scope>NUCLEOTIDE SEQUENCE</scope>
    <source>
        <strain evidence="6">CBS 122681</strain>
    </source>
</reference>
<accession>A0A6A6T1R3</accession>
<dbReference type="GO" id="GO:0003735">
    <property type="term" value="F:structural constituent of ribosome"/>
    <property type="evidence" value="ECO:0007669"/>
    <property type="project" value="InterPro"/>
</dbReference>
<dbReference type="CDD" id="cd06089">
    <property type="entry name" value="KOW_RPL26"/>
    <property type="match status" value="1"/>
</dbReference>
<comment type="similarity">
    <text evidence="1">Belongs to the universal ribosomal protein uL24 family.</text>
</comment>
<dbReference type="PROSITE" id="PS01108">
    <property type="entry name" value="RIBOSOMAL_L24"/>
    <property type="match status" value="1"/>
</dbReference>
<dbReference type="SUPFAM" id="SSF50104">
    <property type="entry name" value="Translation proteins SH3-like domain"/>
    <property type="match status" value="1"/>
</dbReference>
<keyword evidence="7" id="KW-1185">Reference proteome</keyword>
<dbReference type="Gene3D" id="2.30.30.30">
    <property type="match status" value="1"/>
</dbReference>
<proteinExistence type="inferred from homology"/>
<dbReference type="Pfam" id="PF22682">
    <property type="entry name" value="Ribosomal_uL24m-like"/>
    <property type="match status" value="1"/>
</dbReference>
<name>A0A6A6T1R3_9PLEO</name>
<dbReference type="GO" id="GO:0006412">
    <property type="term" value="P:translation"/>
    <property type="evidence" value="ECO:0007669"/>
    <property type="project" value="InterPro"/>
</dbReference>
<gene>
    <name evidence="6" type="ORF">K491DRAFT_781043</name>
</gene>
<dbReference type="InterPro" id="IPR008991">
    <property type="entry name" value="Translation_prot_SH3-like_sf"/>
</dbReference>
<dbReference type="InterPro" id="IPR041988">
    <property type="entry name" value="Ribosomal_uL24_KOW"/>
</dbReference>
<feature type="region of interest" description="Disordered" evidence="4">
    <location>
        <begin position="286"/>
        <end position="377"/>
    </location>
</feature>
<organism evidence="6 7">
    <name type="scientific">Lophiostoma macrostomum CBS 122681</name>
    <dbReference type="NCBI Taxonomy" id="1314788"/>
    <lineage>
        <taxon>Eukaryota</taxon>
        <taxon>Fungi</taxon>
        <taxon>Dikarya</taxon>
        <taxon>Ascomycota</taxon>
        <taxon>Pezizomycotina</taxon>
        <taxon>Dothideomycetes</taxon>
        <taxon>Pleosporomycetidae</taxon>
        <taxon>Pleosporales</taxon>
        <taxon>Lophiostomataceae</taxon>
        <taxon>Lophiostoma</taxon>
    </lineage>
</organism>
<dbReference type="SMART" id="SM00739">
    <property type="entry name" value="KOW"/>
    <property type="match status" value="1"/>
</dbReference>
<dbReference type="AlphaFoldDB" id="A0A6A6T1R3"/>